<dbReference type="PROSITE" id="PS50231">
    <property type="entry name" value="RICIN_B_LECTIN"/>
    <property type="match status" value="1"/>
</dbReference>
<evidence type="ECO:0000256" key="1">
    <source>
        <dbReference type="SAM" id="SignalP"/>
    </source>
</evidence>
<dbReference type="InterPro" id="IPR000772">
    <property type="entry name" value="Ricin_B_lectin"/>
</dbReference>
<feature type="signal peptide" evidence="1">
    <location>
        <begin position="1"/>
        <end position="22"/>
    </location>
</feature>
<accession>A0AAU8MW83</accession>
<dbReference type="EMBL" id="CP159925">
    <property type="protein sequence ID" value="XCO75490.1"/>
    <property type="molecule type" value="Genomic_DNA"/>
</dbReference>
<feature type="chain" id="PRO_5043784319" evidence="1">
    <location>
        <begin position="23"/>
        <end position="151"/>
    </location>
</feature>
<dbReference type="Pfam" id="PF00652">
    <property type="entry name" value="Ricin_B_lectin"/>
    <property type="match status" value="1"/>
</dbReference>
<dbReference type="RefSeq" id="WP_363798558.1">
    <property type="nucleotide sequence ID" value="NZ_CP159925.1"/>
</dbReference>
<dbReference type="InterPro" id="IPR035992">
    <property type="entry name" value="Ricin_B-like_lectins"/>
</dbReference>
<dbReference type="Gene3D" id="2.80.10.50">
    <property type="match status" value="1"/>
</dbReference>
<dbReference type="SUPFAM" id="SSF50370">
    <property type="entry name" value="Ricin B-like lectins"/>
    <property type="match status" value="1"/>
</dbReference>
<reference evidence="3" key="1">
    <citation type="submission" date="2024-06" db="EMBL/GenBank/DDBJ databases">
        <authorList>
            <person name="Li S."/>
        </authorList>
    </citation>
    <scope>NUCLEOTIDE SEQUENCE</scope>
    <source>
        <strain evidence="3">SR10</strain>
    </source>
</reference>
<proteinExistence type="predicted"/>
<dbReference type="AlphaFoldDB" id="A0AAU8MW83"/>
<evidence type="ECO:0000313" key="3">
    <source>
        <dbReference type="EMBL" id="XCO75490.1"/>
    </source>
</evidence>
<feature type="domain" description="Ricin B lectin" evidence="2">
    <location>
        <begin position="79"/>
        <end position="151"/>
    </location>
</feature>
<name>A0AAU8MW83_9GAMM</name>
<keyword evidence="1" id="KW-0732">Signal</keyword>
<protein>
    <submittedName>
        <fullName evidence="3">Ricin-type beta-trefoil lectin domain protein</fullName>
    </submittedName>
</protein>
<evidence type="ECO:0000259" key="2">
    <source>
        <dbReference type="Pfam" id="PF00652"/>
    </source>
</evidence>
<dbReference type="CDD" id="cd23415">
    <property type="entry name" value="beta-trefoil_Ricin_AH"/>
    <property type="match status" value="1"/>
</dbReference>
<organism evidence="3">
    <name type="scientific">Lysobacter firmicutimachus</name>
    <dbReference type="NCBI Taxonomy" id="1792846"/>
    <lineage>
        <taxon>Bacteria</taxon>
        <taxon>Pseudomonadati</taxon>
        <taxon>Pseudomonadota</taxon>
        <taxon>Gammaproteobacteria</taxon>
        <taxon>Lysobacterales</taxon>
        <taxon>Lysobacteraceae</taxon>
        <taxon>Lysobacter</taxon>
    </lineage>
</organism>
<gene>
    <name evidence="3" type="ORF">ABU614_01430</name>
</gene>
<sequence length="151" mass="16702">MKMFALAAAAAFALVAAPVATAADRETVRPTLNGGPWSWTNAMSLDCLDSDASGNVYALRCNGGGYQRWTHSENWAGDQIRNAQTGRCLDSDTSGKVYTLPCNGGNFQRWSLSYNNAGWQFRNVATSYCLEADHNGRIYATHCNSYFQRWR</sequence>